<organism evidence="2 3">
    <name type="scientific">Didymella glomerata</name>
    <dbReference type="NCBI Taxonomy" id="749621"/>
    <lineage>
        <taxon>Eukaryota</taxon>
        <taxon>Fungi</taxon>
        <taxon>Dikarya</taxon>
        <taxon>Ascomycota</taxon>
        <taxon>Pezizomycotina</taxon>
        <taxon>Dothideomycetes</taxon>
        <taxon>Pleosporomycetidae</taxon>
        <taxon>Pleosporales</taxon>
        <taxon>Pleosporineae</taxon>
        <taxon>Didymellaceae</taxon>
        <taxon>Didymella</taxon>
    </lineage>
</organism>
<name>A0A9W9C2F2_9PLEO</name>
<comment type="caution">
    <text evidence="2">The sequence shown here is derived from an EMBL/GenBank/DDBJ whole genome shotgun (WGS) entry which is preliminary data.</text>
</comment>
<feature type="compositionally biased region" description="Acidic residues" evidence="1">
    <location>
        <begin position="20"/>
        <end position="29"/>
    </location>
</feature>
<dbReference type="Proteomes" id="UP001140562">
    <property type="component" value="Unassembled WGS sequence"/>
</dbReference>
<feature type="compositionally biased region" description="Basic residues" evidence="1">
    <location>
        <begin position="139"/>
        <end position="150"/>
    </location>
</feature>
<protein>
    <submittedName>
        <fullName evidence="2">Uncharacterized protein</fullName>
    </submittedName>
</protein>
<dbReference type="EMBL" id="JAPEUV010000015">
    <property type="protein sequence ID" value="KAJ4340667.1"/>
    <property type="molecule type" value="Genomic_DNA"/>
</dbReference>
<proteinExistence type="predicted"/>
<sequence length="308" mass="33639">MSPTPEPTLSKDTPQTAEVTEIEEEDEGSSESHSEYEINSEAELESSEDDSKQPTAQRKHAPNATREVVKIGKAISRGMNVKNDSESGSESTSVSSEFESQTRPSRRKDMPQAEEAVTEVENLLVSRHHPETNPESSKPKRKAGAGRKRLYPRDENGKPNHFNADGSRIAEKSKHNNVNTTARARSKTRDCSYGSDESSEGEPLMNLYRAHQIEMAIQSELVEESGTADGAQQASDGESSTLSFLSTTPSLPSEEELDEDSQEVLEEVEPETQQDSEGETSILSLVGSSGELDTRTGRGPPSNRTRSA</sequence>
<feature type="region of interest" description="Disordered" evidence="1">
    <location>
        <begin position="1"/>
        <end position="205"/>
    </location>
</feature>
<evidence type="ECO:0000313" key="3">
    <source>
        <dbReference type="Proteomes" id="UP001140562"/>
    </source>
</evidence>
<feature type="compositionally biased region" description="Low complexity" evidence="1">
    <location>
        <begin position="239"/>
        <end position="252"/>
    </location>
</feature>
<reference evidence="2" key="1">
    <citation type="submission" date="2022-10" db="EMBL/GenBank/DDBJ databases">
        <title>Tapping the CABI collections for fungal endophytes: first genome assemblies for Collariella, Neodidymelliopsis, Ascochyta clinopodiicola, Didymella pomorum, Didymosphaeria variabile, Neocosmospora piperis and Neocucurbitaria cava.</title>
        <authorList>
            <person name="Hill R."/>
        </authorList>
    </citation>
    <scope>NUCLEOTIDE SEQUENCE</scope>
    <source>
        <strain evidence="2">IMI 360193</strain>
    </source>
</reference>
<dbReference type="AlphaFoldDB" id="A0A9W9C2F2"/>
<evidence type="ECO:0000313" key="2">
    <source>
        <dbReference type="EMBL" id="KAJ4340667.1"/>
    </source>
</evidence>
<feature type="compositionally biased region" description="Low complexity" evidence="1">
    <location>
        <begin position="86"/>
        <end position="99"/>
    </location>
</feature>
<feature type="compositionally biased region" description="Acidic residues" evidence="1">
    <location>
        <begin position="253"/>
        <end position="278"/>
    </location>
</feature>
<gene>
    <name evidence="2" type="ORF">N0V87_002328</name>
</gene>
<evidence type="ECO:0000256" key="1">
    <source>
        <dbReference type="SAM" id="MobiDB-lite"/>
    </source>
</evidence>
<feature type="compositionally biased region" description="Acidic residues" evidence="1">
    <location>
        <begin position="38"/>
        <end position="48"/>
    </location>
</feature>
<keyword evidence="3" id="KW-1185">Reference proteome</keyword>
<feature type="region of interest" description="Disordered" evidence="1">
    <location>
        <begin position="218"/>
        <end position="308"/>
    </location>
</feature>
<accession>A0A9W9C2F2</accession>